<gene>
    <name evidence="1" type="ORF">H6G83_32840</name>
</gene>
<dbReference type="Proteomes" id="UP000661112">
    <property type="component" value="Unassembled WGS sequence"/>
</dbReference>
<comment type="caution">
    <text evidence="1">The sequence shown here is derived from an EMBL/GenBank/DDBJ whole genome shotgun (WGS) entry which is preliminary data.</text>
</comment>
<evidence type="ECO:0000313" key="2">
    <source>
        <dbReference type="Proteomes" id="UP000661112"/>
    </source>
</evidence>
<name>A0ABR8DEH4_9NOST</name>
<dbReference type="RefSeq" id="WP_190480039.1">
    <property type="nucleotide sequence ID" value="NZ_JACJSG010000080.1"/>
</dbReference>
<protein>
    <submittedName>
        <fullName evidence="1">Uncharacterized protein</fullName>
    </submittedName>
</protein>
<proteinExistence type="predicted"/>
<evidence type="ECO:0000313" key="1">
    <source>
        <dbReference type="EMBL" id="MBD2505332.1"/>
    </source>
</evidence>
<reference evidence="1 2" key="1">
    <citation type="journal article" date="2020" name="ISME J.">
        <title>Comparative genomics reveals insights into cyanobacterial evolution and habitat adaptation.</title>
        <authorList>
            <person name="Chen M.Y."/>
            <person name="Teng W.K."/>
            <person name="Zhao L."/>
            <person name="Hu C.X."/>
            <person name="Zhou Y.K."/>
            <person name="Han B.P."/>
            <person name="Song L.R."/>
            <person name="Shu W.S."/>
        </authorList>
    </citation>
    <scope>NUCLEOTIDE SEQUENCE [LARGE SCALE GENOMIC DNA]</scope>
    <source>
        <strain evidence="1 2">FACHB-119</strain>
    </source>
</reference>
<keyword evidence="2" id="KW-1185">Reference proteome</keyword>
<sequence>MAQLKVFSNSGALIGCHNFNDTDKVAQHNLIACRESLVNNSLSITVEQNGFTILIDNRTCLIQPPSDE</sequence>
<organism evidence="1 2">
    <name type="scientific">Anabaena azotica FACHB-119</name>
    <dbReference type="NCBI Taxonomy" id="947527"/>
    <lineage>
        <taxon>Bacteria</taxon>
        <taxon>Bacillati</taxon>
        <taxon>Cyanobacteriota</taxon>
        <taxon>Cyanophyceae</taxon>
        <taxon>Nostocales</taxon>
        <taxon>Nostocaceae</taxon>
        <taxon>Anabaena</taxon>
        <taxon>Anabaena azotica</taxon>
    </lineage>
</organism>
<dbReference type="PROSITE" id="PS51257">
    <property type="entry name" value="PROKAR_LIPOPROTEIN"/>
    <property type="match status" value="1"/>
</dbReference>
<accession>A0ABR8DEH4</accession>
<dbReference type="EMBL" id="JACJSG010000080">
    <property type="protein sequence ID" value="MBD2505332.1"/>
    <property type="molecule type" value="Genomic_DNA"/>
</dbReference>